<feature type="transmembrane region" description="Helical" evidence="2">
    <location>
        <begin position="6"/>
        <end position="22"/>
    </location>
</feature>
<keyword evidence="3" id="KW-0560">Oxidoreductase</keyword>
<keyword evidence="2" id="KW-0679">Respiratory chain</keyword>
<dbReference type="EC" id="7.1.1.2" evidence="2"/>
<accession>G9ISP7</accession>
<keyword evidence="2" id="KW-0472">Membrane</keyword>
<comment type="similarity">
    <text evidence="2">Belongs to the complex I subunit 6 family.</text>
</comment>
<dbReference type="PANTHER" id="PTHR33269">
    <property type="entry name" value="NADH-UBIQUINONE OXIDOREDUCTASE CHAIN 6"/>
    <property type="match status" value="1"/>
</dbReference>
<dbReference type="Gene3D" id="1.20.120.1200">
    <property type="entry name" value="NADH-ubiquinone/plastoquinone oxidoreductase chain 6, subunit NuoJ"/>
    <property type="match status" value="1"/>
</dbReference>
<keyword evidence="2" id="KW-1278">Translocase</keyword>
<protein>
    <recommendedName>
        <fullName evidence="1 2">NADH-ubiquinone oxidoreductase chain 6</fullName>
        <ecNumber evidence="2">7.1.1.2</ecNumber>
    </recommendedName>
</protein>
<dbReference type="PANTHER" id="PTHR33269:SF17">
    <property type="entry name" value="NADH-UBIQUINONE OXIDOREDUCTASE CHAIN 6"/>
    <property type="match status" value="1"/>
</dbReference>
<feature type="transmembrane region" description="Helical" evidence="2">
    <location>
        <begin position="29"/>
        <end position="48"/>
    </location>
</feature>
<comment type="function">
    <text evidence="2">Core subunit of the mitochondrial membrane respiratory chain NADH dehydrogenase (Complex I) which catalyzes electron transfer from NADH through the respiratory chain, using ubiquinone as an electron acceptor. Essential for the catalytic activity and assembly of complex I.</text>
</comment>
<reference evidence="3" key="1">
    <citation type="journal article" date="2012" name="Genome Biol. Evol.">
        <title>Evolution of linear mitochondrial genomes in medusozoan cnidarians.</title>
        <authorList>
            <person name="Kayal E."/>
            <person name="Bentlage B."/>
            <person name="Collins A.G."/>
            <person name="Kayal M."/>
            <person name="Pirro S."/>
            <person name="Lavrov D.V."/>
        </authorList>
    </citation>
    <scope>NUCLEOTIDE SEQUENCE</scope>
</reference>
<keyword evidence="2 3" id="KW-0496">Mitochondrion</keyword>
<evidence type="ECO:0000256" key="2">
    <source>
        <dbReference type="RuleBase" id="RU004430"/>
    </source>
</evidence>
<gene>
    <name evidence="3" type="primary">nad6</name>
</gene>
<dbReference type="InterPro" id="IPR042106">
    <property type="entry name" value="Nuo/plastoQ_OxRdtase_6_NuoJ"/>
</dbReference>
<comment type="subcellular location">
    <subcellularLocation>
        <location evidence="2">Mitochondrion membrane</location>
        <topology evidence="2">Multi-pass membrane protein</topology>
    </subcellularLocation>
</comment>
<evidence type="ECO:0000256" key="1">
    <source>
        <dbReference type="ARBA" id="ARBA00021095"/>
    </source>
</evidence>
<feature type="transmembrane region" description="Helical" evidence="2">
    <location>
        <begin position="54"/>
        <end position="77"/>
    </location>
</feature>
<geneLocation type="mitochondrion" evidence="3"/>
<comment type="catalytic activity">
    <reaction evidence="2">
        <text>a ubiquinone + NADH + 5 H(+)(in) = a ubiquinol + NAD(+) + 4 H(+)(out)</text>
        <dbReference type="Rhea" id="RHEA:29091"/>
        <dbReference type="Rhea" id="RHEA-COMP:9565"/>
        <dbReference type="Rhea" id="RHEA-COMP:9566"/>
        <dbReference type="ChEBI" id="CHEBI:15378"/>
        <dbReference type="ChEBI" id="CHEBI:16389"/>
        <dbReference type="ChEBI" id="CHEBI:17976"/>
        <dbReference type="ChEBI" id="CHEBI:57540"/>
        <dbReference type="ChEBI" id="CHEBI:57945"/>
        <dbReference type="EC" id="7.1.1.2"/>
    </reaction>
</comment>
<keyword evidence="2" id="KW-0813">Transport</keyword>
<evidence type="ECO:0000313" key="3">
    <source>
        <dbReference type="EMBL" id="AER54546.1"/>
    </source>
</evidence>
<sequence>MYQACLFFSILILFSAFNSILSHNPIHSVFWLVLLFIQSAILSIMLAYEYLGFVIVIIYIGAIAILFLFVIMMLDIFQLKVVTQFNNMIPIIILVCWEFCFGVKMQFYVEIYRQTQDWRLDYDSHALLLGKTIYNDLGFLLVITSFLLLVSMIGAIIITLEINELTKKQNLSSQHYRNNSWI</sequence>
<keyword evidence="2" id="KW-0520">NAD</keyword>
<dbReference type="EMBL" id="JN700943">
    <property type="protein sequence ID" value="AER54546.1"/>
    <property type="molecule type" value="Genomic_DNA"/>
</dbReference>
<dbReference type="GO" id="GO:0031966">
    <property type="term" value="C:mitochondrial membrane"/>
    <property type="evidence" value="ECO:0007669"/>
    <property type="project" value="UniProtKB-SubCell"/>
</dbReference>
<keyword evidence="2" id="KW-0830">Ubiquinone</keyword>
<dbReference type="InterPro" id="IPR001457">
    <property type="entry name" value="NADH_UbQ/plastoQ_OxRdtase_su6"/>
</dbReference>
<dbReference type="AlphaFoldDB" id="G9ISP7"/>
<keyword evidence="2" id="KW-0812">Transmembrane</keyword>
<dbReference type="GO" id="GO:0008137">
    <property type="term" value="F:NADH dehydrogenase (ubiquinone) activity"/>
    <property type="evidence" value="ECO:0007669"/>
    <property type="project" value="UniProtKB-UniRule"/>
</dbReference>
<feature type="transmembrane region" description="Helical" evidence="2">
    <location>
        <begin position="89"/>
        <end position="109"/>
    </location>
</feature>
<proteinExistence type="inferred from homology"/>
<organism evidence="3">
    <name type="scientific">Millepora sp. EK-2011</name>
    <dbReference type="NCBI Taxonomy" id="1104536"/>
    <lineage>
        <taxon>Eukaryota</taxon>
        <taxon>Metazoa</taxon>
        <taxon>Cnidaria</taxon>
        <taxon>Hydrozoa</taxon>
        <taxon>Hydroidolina</taxon>
        <taxon>Anthoathecata</taxon>
        <taxon>Capitata</taxon>
        <taxon>Milleporidae</taxon>
        <taxon>Millepora</taxon>
    </lineage>
</organism>
<dbReference type="Pfam" id="PF00499">
    <property type="entry name" value="Oxidored_q3"/>
    <property type="match status" value="1"/>
</dbReference>
<feature type="transmembrane region" description="Helical" evidence="2">
    <location>
        <begin position="137"/>
        <end position="160"/>
    </location>
</feature>
<keyword evidence="2" id="KW-1133">Transmembrane helix</keyword>
<dbReference type="GO" id="GO:0016491">
    <property type="term" value="F:oxidoreductase activity"/>
    <property type="evidence" value="ECO:0007669"/>
    <property type="project" value="UniProtKB-KW"/>
</dbReference>
<name>G9ISP7_9CNID</name>
<keyword evidence="2" id="KW-0249">Electron transport</keyword>